<sequence length="585" mass="68053">MNIEALYHRAQSSWASANADKSVRIRIRTMLNDAQTIELIYGDKYDWTSTLQQTTMHKWISDERFDYWEAVVTPPFGRLSYRFHVIAEETHVWYAERWCKDAPYEDAFGNFELPYVNIADVFTPPAWVKDAVFYQIFPDRFANGDPSINPADVQPWGGTPTFDNHFGGDLQGVIDKLDYLTELGINAIYFNPLFQAASYHKYDTIDYFAVDRHFGDIGTLKRLVAECHKRGIRVMLDAVFNHAGRYFPPFVDVLDNGAASPYADWFLIHEWPICDTRGSTTYETFGFEPHMPKFNTANPKVRHYLLDIARFWIEECDIDGYRLDVANEVDHGFWRKFRELVKSLKPDAYILGEIMHDSMPWLQGDQLDGVMNYPITDFILKFMVKDVFDAREFADAVGGWMALYPHQVNETAFNLLSSHDIPRLLSSCQGNIDRMKLAVMFQFTYPGAPCIYYGDEIGLTGEGDPDNRKCMEWDIDRQDRDLFYHFAQTIALRKRHEALRNGMFRFLYAPSDSRLIVYERKNEHEHFIIAMNASPEPQTLDLPLPEGHWQDQWNSHTRLSVVDGGSKPMVRLQPYGFHIFKQTEE</sequence>
<proteinExistence type="inferred from homology"/>
<dbReference type="Pfam" id="PF00128">
    <property type="entry name" value="Alpha-amylase"/>
    <property type="match status" value="1"/>
</dbReference>
<dbReference type="OrthoDB" id="9805159at2"/>
<keyword evidence="2" id="KW-0378">Hydrolase</keyword>
<dbReference type="InterPro" id="IPR032091">
    <property type="entry name" value="Malt_amylase-like_C"/>
</dbReference>
<dbReference type="PANTHER" id="PTHR10357:SF210">
    <property type="entry name" value="MALTODEXTRIN GLUCOSIDASE"/>
    <property type="match status" value="1"/>
</dbReference>
<dbReference type="CDD" id="cd11338">
    <property type="entry name" value="AmyAc_CMD"/>
    <property type="match status" value="1"/>
</dbReference>
<dbReference type="InterPro" id="IPR013780">
    <property type="entry name" value="Glyco_hydro_b"/>
</dbReference>
<dbReference type="eggNOG" id="COG0366">
    <property type="taxonomic scope" value="Bacteria"/>
</dbReference>
<keyword evidence="6" id="KW-1185">Reference proteome</keyword>
<dbReference type="CDD" id="cd02857">
    <property type="entry name" value="E_set_CDase_PDE_N"/>
    <property type="match status" value="1"/>
</dbReference>
<comment type="similarity">
    <text evidence="1">Belongs to the glycosyl hydrolase 13 family.</text>
</comment>
<dbReference type="GO" id="GO:0005975">
    <property type="term" value="P:carbohydrate metabolic process"/>
    <property type="evidence" value="ECO:0007669"/>
    <property type="project" value="InterPro"/>
</dbReference>
<dbReference type="Gene3D" id="3.90.400.10">
    <property type="entry name" value="Oligo-1,6-glucosidase, Domain 2"/>
    <property type="match status" value="1"/>
</dbReference>
<dbReference type="SMART" id="SM00642">
    <property type="entry name" value="Aamy"/>
    <property type="match status" value="1"/>
</dbReference>
<dbReference type="InterPro" id="IPR004185">
    <property type="entry name" value="Glyco_hydro_13_lg-like_dom"/>
</dbReference>
<dbReference type="InterPro" id="IPR045857">
    <property type="entry name" value="O16G_dom_2"/>
</dbReference>
<dbReference type="InterPro" id="IPR013783">
    <property type="entry name" value="Ig-like_fold"/>
</dbReference>
<dbReference type="PANTHER" id="PTHR10357">
    <property type="entry name" value="ALPHA-AMYLASE FAMILY MEMBER"/>
    <property type="match status" value="1"/>
</dbReference>
<dbReference type="Gene3D" id="3.20.20.80">
    <property type="entry name" value="Glycosidases"/>
    <property type="match status" value="1"/>
</dbReference>
<evidence type="ECO:0000313" key="6">
    <source>
        <dbReference type="Proteomes" id="UP000005387"/>
    </source>
</evidence>
<dbReference type="SUPFAM" id="SSF51011">
    <property type="entry name" value="Glycosyl hydrolase domain"/>
    <property type="match status" value="1"/>
</dbReference>
<dbReference type="InterPro" id="IPR017853">
    <property type="entry name" value="GH"/>
</dbReference>
<reference evidence="5 6" key="1">
    <citation type="submission" date="2010-07" db="EMBL/GenBank/DDBJ databases">
        <title>The draft genome of Paenibacillus curdlanolyticus YK9.</title>
        <authorList>
            <consortium name="US DOE Joint Genome Institute (JGI-PGF)"/>
            <person name="Lucas S."/>
            <person name="Copeland A."/>
            <person name="Lapidus A."/>
            <person name="Cheng J.-F."/>
            <person name="Bruce D."/>
            <person name="Goodwin L."/>
            <person name="Pitluck S."/>
            <person name="Land M.L."/>
            <person name="Hauser L."/>
            <person name="Chang Y.-J."/>
            <person name="Jeffries C."/>
            <person name="Anderson I.J."/>
            <person name="Johnson E."/>
            <person name="Loganathan U."/>
            <person name="Mulhopadhyay B."/>
            <person name="Kyrpides N."/>
            <person name="Woyke T.J."/>
        </authorList>
    </citation>
    <scope>NUCLEOTIDE SEQUENCE [LARGE SCALE GENOMIC DNA]</scope>
    <source>
        <strain evidence="5 6">YK9</strain>
    </source>
</reference>
<evidence type="ECO:0000256" key="1">
    <source>
        <dbReference type="ARBA" id="ARBA00008061"/>
    </source>
</evidence>
<dbReference type="Gene3D" id="2.60.40.10">
    <property type="entry name" value="Immunoglobulins"/>
    <property type="match status" value="1"/>
</dbReference>
<keyword evidence="3" id="KW-0326">Glycosidase</keyword>
<dbReference type="AlphaFoldDB" id="E0IC05"/>
<gene>
    <name evidence="5" type="ORF">PaecuDRAFT_3194</name>
</gene>
<dbReference type="Proteomes" id="UP000005387">
    <property type="component" value="Unassembled WGS sequence"/>
</dbReference>
<organism evidence="5 6">
    <name type="scientific">Paenibacillus curdlanolyticus YK9</name>
    <dbReference type="NCBI Taxonomy" id="717606"/>
    <lineage>
        <taxon>Bacteria</taxon>
        <taxon>Bacillati</taxon>
        <taxon>Bacillota</taxon>
        <taxon>Bacilli</taxon>
        <taxon>Bacillales</taxon>
        <taxon>Paenibacillaceae</taxon>
        <taxon>Paenibacillus</taxon>
    </lineage>
</organism>
<accession>E0IC05</accession>
<dbReference type="Gene3D" id="2.60.40.1180">
    <property type="entry name" value="Golgi alpha-mannosidase II"/>
    <property type="match status" value="1"/>
</dbReference>
<evidence type="ECO:0000313" key="5">
    <source>
        <dbReference type="EMBL" id="EFM10235.1"/>
    </source>
</evidence>
<evidence type="ECO:0000256" key="3">
    <source>
        <dbReference type="ARBA" id="ARBA00023295"/>
    </source>
</evidence>
<dbReference type="GO" id="GO:0004553">
    <property type="term" value="F:hydrolase activity, hydrolyzing O-glycosyl compounds"/>
    <property type="evidence" value="ECO:0007669"/>
    <property type="project" value="InterPro"/>
</dbReference>
<dbReference type="Pfam" id="PF16657">
    <property type="entry name" value="Malt_amylase_C"/>
    <property type="match status" value="1"/>
</dbReference>
<name>E0IC05_9BACL</name>
<dbReference type="InterPro" id="IPR006047">
    <property type="entry name" value="GH13_cat_dom"/>
</dbReference>
<dbReference type="STRING" id="717606.PaecuDRAFT_3194"/>
<dbReference type="EMBL" id="AEDD01000008">
    <property type="protein sequence ID" value="EFM10235.1"/>
    <property type="molecule type" value="Genomic_DNA"/>
</dbReference>
<dbReference type="Pfam" id="PF02903">
    <property type="entry name" value="Alpha-amylase_N"/>
    <property type="match status" value="1"/>
</dbReference>
<evidence type="ECO:0000256" key="2">
    <source>
        <dbReference type="ARBA" id="ARBA00022801"/>
    </source>
</evidence>
<protein>
    <submittedName>
        <fullName evidence="5">Alpha amylase catalytic region</fullName>
    </submittedName>
</protein>
<dbReference type="SUPFAM" id="SSF51445">
    <property type="entry name" value="(Trans)glycosidases"/>
    <property type="match status" value="1"/>
</dbReference>
<dbReference type="RefSeq" id="WP_006039182.1">
    <property type="nucleotide sequence ID" value="NZ_AEDD01000008.1"/>
</dbReference>
<evidence type="ECO:0000259" key="4">
    <source>
        <dbReference type="SMART" id="SM00642"/>
    </source>
</evidence>
<feature type="domain" description="Glycosyl hydrolase family 13 catalytic" evidence="4">
    <location>
        <begin position="135"/>
        <end position="493"/>
    </location>
</feature>